<evidence type="ECO:0000313" key="2">
    <source>
        <dbReference type="EMBL" id="OWA50619.1"/>
    </source>
</evidence>
<reference evidence="3" key="1">
    <citation type="submission" date="2017-01" db="EMBL/GenBank/DDBJ databases">
        <title>Comparative genomics of anhydrobiosis in the tardigrade Hypsibius dujardini.</title>
        <authorList>
            <person name="Yoshida Y."/>
            <person name="Koutsovoulos G."/>
            <person name="Laetsch D."/>
            <person name="Stevens L."/>
            <person name="Kumar S."/>
            <person name="Horikawa D."/>
            <person name="Ishino K."/>
            <person name="Komine S."/>
            <person name="Tomita M."/>
            <person name="Blaxter M."/>
            <person name="Arakawa K."/>
        </authorList>
    </citation>
    <scope>NUCLEOTIDE SEQUENCE [LARGE SCALE GENOMIC DNA]</scope>
    <source>
        <strain evidence="3">Z151</strain>
    </source>
</reference>
<evidence type="ECO:0000313" key="3">
    <source>
        <dbReference type="Proteomes" id="UP000192578"/>
    </source>
</evidence>
<dbReference type="Proteomes" id="UP000192578">
    <property type="component" value="Unassembled WGS sequence"/>
</dbReference>
<keyword evidence="3" id="KW-1185">Reference proteome</keyword>
<accession>A0A9X6NJQ0</accession>
<name>A0A9X6NJQ0_HYPEX</name>
<feature type="signal peptide" evidence="1">
    <location>
        <begin position="1"/>
        <end position="23"/>
    </location>
</feature>
<comment type="caution">
    <text evidence="2">The sequence shown here is derived from an EMBL/GenBank/DDBJ whole genome shotgun (WGS) entry which is preliminary data.</text>
</comment>
<sequence>MATLQYIAVVVVALSVSCANGAGRPIPNFRPTAQALWLNENCMVQSSDLTAEGVRDVELYCSRPRNVIGFGLLSDPPLDLTAAVKDALGQLEHLFAGSASAIKLSVRVLGWYVRAVPNRAPVYTMLFTQTSLQMSGDFFADISLPTVLDGPIIFYVGGLSLSCDSVPTNALVREVKSGSKWQPECPTGPGWSLWYAN</sequence>
<gene>
    <name evidence="2" type="ORF">BV898_15130</name>
</gene>
<organism evidence="2 3">
    <name type="scientific">Hypsibius exemplaris</name>
    <name type="common">Freshwater tardigrade</name>
    <dbReference type="NCBI Taxonomy" id="2072580"/>
    <lineage>
        <taxon>Eukaryota</taxon>
        <taxon>Metazoa</taxon>
        <taxon>Ecdysozoa</taxon>
        <taxon>Tardigrada</taxon>
        <taxon>Eutardigrada</taxon>
        <taxon>Parachela</taxon>
        <taxon>Hypsibioidea</taxon>
        <taxon>Hypsibiidae</taxon>
        <taxon>Hypsibius</taxon>
    </lineage>
</organism>
<dbReference type="AlphaFoldDB" id="A0A9X6NJQ0"/>
<keyword evidence="1" id="KW-0732">Signal</keyword>
<proteinExistence type="predicted"/>
<feature type="chain" id="PRO_5040849016" evidence="1">
    <location>
        <begin position="24"/>
        <end position="197"/>
    </location>
</feature>
<protein>
    <submittedName>
        <fullName evidence="2">Uncharacterized protein</fullName>
    </submittedName>
</protein>
<dbReference type="EMBL" id="MTYJ01000198">
    <property type="protein sequence ID" value="OWA50619.1"/>
    <property type="molecule type" value="Genomic_DNA"/>
</dbReference>
<evidence type="ECO:0000256" key="1">
    <source>
        <dbReference type="SAM" id="SignalP"/>
    </source>
</evidence>